<dbReference type="Gene3D" id="3.90.550.10">
    <property type="entry name" value="Spore Coat Polysaccharide Biosynthesis Protein SpsA, Chain A"/>
    <property type="match status" value="1"/>
</dbReference>
<accession>A0ABN6MWD1</accession>
<dbReference type="PANTHER" id="PTHR11952:SF2">
    <property type="entry name" value="LD24639P"/>
    <property type="match status" value="1"/>
</dbReference>
<dbReference type="Proteomes" id="UP001162891">
    <property type="component" value="Chromosome"/>
</dbReference>
<evidence type="ECO:0000256" key="1">
    <source>
        <dbReference type="ARBA" id="ARBA00010401"/>
    </source>
</evidence>
<evidence type="ECO:0000256" key="3">
    <source>
        <dbReference type="ARBA" id="ARBA00022695"/>
    </source>
</evidence>
<dbReference type="Pfam" id="PF01704">
    <property type="entry name" value="UDPGP"/>
    <property type="match status" value="1"/>
</dbReference>
<keyword evidence="2" id="KW-0808">Transferase</keyword>
<evidence type="ECO:0000313" key="4">
    <source>
        <dbReference type="EMBL" id="BDG05226.1"/>
    </source>
</evidence>
<gene>
    <name evidence="4" type="ORF">AMOR_42220</name>
</gene>
<dbReference type="PANTHER" id="PTHR11952">
    <property type="entry name" value="UDP- GLUCOSE PYROPHOSPHORYLASE"/>
    <property type="match status" value="1"/>
</dbReference>
<reference evidence="5" key="1">
    <citation type="journal article" date="2022" name="Int. J. Syst. Evol. Microbiol.">
        <title>Anaeromyxobacter oryzae sp. nov., Anaeromyxobacter diazotrophicus sp. nov. and Anaeromyxobacter paludicola sp. nov., isolated from paddy soils.</title>
        <authorList>
            <person name="Itoh H."/>
            <person name="Xu Z."/>
            <person name="Mise K."/>
            <person name="Masuda Y."/>
            <person name="Ushijima N."/>
            <person name="Hayakawa C."/>
            <person name="Shiratori Y."/>
            <person name="Senoo K."/>
        </authorList>
    </citation>
    <scope>NUCLEOTIDE SEQUENCE [LARGE SCALE GENOMIC DNA]</scope>
    <source>
        <strain evidence="5">Red232</strain>
    </source>
</reference>
<comment type="similarity">
    <text evidence="1">Belongs to the UDPGP type 1 family.</text>
</comment>
<keyword evidence="5" id="KW-1185">Reference proteome</keyword>
<proteinExistence type="inferred from homology"/>
<name>A0ABN6MWD1_9BACT</name>
<dbReference type="SUPFAM" id="SSF53448">
    <property type="entry name" value="Nucleotide-diphospho-sugar transferases"/>
    <property type="match status" value="1"/>
</dbReference>
<evidence type="ECO:0000256" key="2">
    <source>
        <dbReference type="ARBA" id="ARBA00022679"/>
    </source>
</evidence>
<keyword evidence="3" id="KW-0548">Nucleotidyltransferase</keyword>
<sequence>METPGTAWRREGAPPRDAAAFDALVERLRAGELAPAVEMPEGSAPLLEGDVEPWPAPGSARHAELVRLGEEAFARGEVASAIAAGGAGTRFGTAVKGLVPILGGRSFLDLKLEDARRTGAAAGRPVPVVLMTSDLTHAPIAAEVRLDPDVIVFRQRMLPRLTPGLEIFRDAAGRPSLAPAGHGDFLRALRESGAGAELARRGVSIVYFSNVDNLAATLDPVVIGAHVALGKAMTVEVTARRGPSGKVDAGAAPVRVGDRVQLVEQVDPARHGLISTNNIAFELRAILARELPLPWRAVRKTVDGQEVLQLEQVTGEVTALTGDDGRPLLPAAYLEVPRDDPETSRFEPVKEQEDLPLVAERLRARFCQ</sequence>
<evidence type="ECO:0000313" key="5">
    <source>
        <dbReference type="Proteomes" id="UP001162891"/>
    </source>
</evidence>
<dbReference type="InterPro" id="IPR002618">
    <property type="entry name" value="UDPGP_fam"/>
</dbReference>
<dbReference type="InterPro" id="IPR039741">
    <property type="entry name" value="UDP-sugar_pyrophosphorylase"/>
</dbReference>
<protein>
    <recommendedName>
        <fullName evidence="6">UTP--glucose-1-phosphate uridylyltransferase</fullName>
    </recommendedName>
</protein>
<dbReference type="RefSeq" id="WP_248353822.1">
    <property type="nucleotide sequence ID" value="NZ_AP025591.1"/>
</dbReference>
<evidence type="ECO:0008006" key="6">
    <source>
        <dbReference type="Google" id="ProtNLM"/>
    </source>
</evidence>
<dbReference type="EMBL" id="AP025591">
    <property type="protein sequence ID" value="BDG05226.1"/>
    <property type="molecule type" value="Genomic_DNA"/>
</dbReference>
<dbReference type="InterPro" id="IPR029044">
    <property type="entry name" value="Nucleotide-diphossugar_trans"/>
</dbReference>
<organism evidence="4 5">
    <name type="scientific">Anaeromyxobacter oryzae</name>
    <dbReference type="NCBI Taxonomy" id="2918170"/>
    <lineage>
        <taxon>Bacteria</taxon>
        <taxon>Pseudomonadati</taxon>
        <taxon>Myxococcota</taxon>
        <taxon>Myxococcia</taxon>
        <taxon>Myxococcales</taxon>
        <taxon>Cystobacterineae</taxon>
        <taxon>Anaeromyxobacteraceae</taxon>
        <taxon>Anaeromyxobacter</taxon>
    </lineage>
</organism>